<evidence type="ECO:0000256" key="1">
    <source>
        <dbReference type="ARBA" id="ARBA00023157"/>
    </source>
</evidence>
<evidence type="ECO:0000259" key="2">
    <source>
        <dbReference type="PROSITE" id="PS50998"/>
    </source>
</evidence>
<dbReference type="SUPFAM" id="SSF57630">
    <property type="entry name" value="GLA-domain"/>
    <property type="match status" value="1"/>
</dbReference>
<reference evidence="3" key="2">
    <citation type="submission" date="2025-08" db="UniProtKB">
        <authorList>
            <consortium name="Ensembl"/>
        </authorList>
    </citation>
    <scope>IDENTIFICATION</scope>
</reference>
<reference evidence="4" key="1">
    <citation type="submission" date="2018-06" db="EMBL/GenBank/DDBJ databases">
        <title>Genome assembly of Danube salmon.</title>
        <authorList>
            <person name="Macqueen D.J."/>
            <person name="Gundappa M.K."/>
        </authorList>
    </citation>
    <scope>NUCLEOTIDE SEQUENCE [LARGE SCALE GENOMIC DNA]</scope>
</reference>
<dbReference type="InterPro" id="IPR000294">
    <property type="entry name" value="GLA_domain"/>
</dbReference>
<sequence>VSPVFLNSEDANQVLNRRRRANSPFEEWRQGDMERECIEERCDREEAREIFENDKQTVNCHSPSLFLSIYLSLNRKHVCSRSIHINHRPVHIPVYSLIHTTFTRS</sequence>
<protein>
    <recommendedName>
        <fullName evidence="2">Gla domain-containing protein</fullName>
    </recommendedName>
</protein>
<dbReference type="Ensembl" id="ENSHHUT00000027532.1">
    <property type="protein sequence ID" value="ENSHHUP00000026488.1"/>
    <property type="gene ID" value="ENSHHUG00000016776.1"/>
</dbReference>
<dbReference type="SMART" id="SM00069">
    <property type="entry name" value="GLA"/>
    <property type="match status" value="1"/>
</dbReference>
<keyword evidence="4" id="KW-1185">Reference proteome</keyword>
<dbReference type="GO" id="GO:0005509">
    <property type="term" value="F:calcium ion binding"/>
    <property type="evidence" value="ECO:0007669"/>
    <property type="project" value="InterPro"/>
</dbReference>
<dbReference type="PANTHER" id="PTHR24278:SF28">
    <property type="entry name" value="COAGULATION FACTOR X"/>
    <property type="match status" value="1"/>
</dbReference>
<proteinExistence type="predicted"/>
<dbReference type="InterPro" id="IPR017857">
    <property type="entry name" value="Coagulation_fac-like_Gla_dom"/>
</dbReference>
<accession>A0A4W5LKV5</accession>
<keyword evidence="1" id="KW-1015">Disulfide bond</keyword>
<dbReference type="PROSITE" id="PS50998">
    <property type="entry name" value="GLA_2"/>
    <property type="match status" value="1"/>
</dbReference>
<feature type="domain" description="Gla" evidence="2">
    <location>
        <begin position="20"/>
        <end position="72"/>
    </location>
</feature>
<dbReference type="STRING" id="62062.ENSHHUP00000026488"/>
<name>A0A4W5LKV5_9TELE</name>
<dbReference type="PANTHER" id="PTHR24278">
    <property type="entry name" value="COAGULATION FACTOR"/>
    <property type="match status" value="1"/>
</dbReference>
<reference evidence="3" key="3">
    <citation type="submission" date="2025-09" db="UniProtKB">
        <authorList>
            <consortium name="Ensembl"/>
        </authorList>
    </citation>
    <scope>IDENTIFICATION</scope>
</reference>
<dbReference type="FunFam" id="4.10.740.10:FF:000001">
    <property type="entry name" value="vitamin K-dependent protein S"/>
    <property type="match status" value="1"/>
</dbReference>
<dbReference type="InterPro" id="IPR035972">
    <property type="entry name" value="GLA-like_dom_SF"/>
</dbReference>
<dbReference type="Pfam" id="PF00594">
    <property type="entry name" value="Gla"/>
    <property type="match status" value="1"/>
</dbReference>
<dbReference type="InterPro" id="IPR050442">
    <property type="entry name" value="Peptidase_S1_coag_factors"/>
</dbReference>
<dbReference type="Proteomes" id="UP000314982">
    <property type="component" value="Unassembled WGS sequence"/>
</dbReference>
<dbReference type="PRINTS" id="PR00001">
    <property type="entry name" value="GLABLOOD"/>
</dbReference>
<dbReference type="GeneTree" id="ENSGT01120000273007"/>
<dbReference type="GO" id="GO:0005615">
    <property type="term" value="C:extracellular space"/>
    <property type="evidence" value="ECO:0007669"/>
    <property type="project" value="TreeGrafter"/>
</dbReference>
<evidence type="ECO:0000313" key="3">
    <source>
        <dbReference type="Ensembl" id="ENSHHUP00000026488.1"/>
    </source>
</evidence>
<evidence type="ECO:0000313" key="4">
    <source>
        <dbReference type="Proteomes" id="UP000314982"/>
    </source>
</evidence>
<dbReference type="AlphaFoldDB" id="A0A4W5LKV5"/>
<organism evidence="3 4">
    <name type="scientific">Hucho hucho</name>
    <name type="common">huchen</name>
    <dbReference type="NCBI Taxonomy" id="62062"/>
    <lineage>
        <taxon>Eukaryota</taxon>
        <taxon>Metazoa</taxon>
        <taxon>Chordata</taxon>
        <taxon>Craniata</taxon>
        <taxon>Vertebrata</taxon>
        <taxon>Euteleostomi</taxon>
        <taxon>Actinopterygii</taxon>
        <taxon>Neopterygii</taxon>
        <taxon>Teleostei</taxon>
        <taxon>Protacanthopterygii</taxon>
        <taxon>Salmoniformes</taxon>
        <taxon>Salmonidae</taxon>
        <taxon>Salmoninae</taxon>
        <taxon>Hucho</taxon>
    </lineage>
</organism>
<dbReference type="Gene3D" id="4.10.740.10">
    <property type="entry name" value="Coagulation Factor IX"/>
    <property type="match status" value="1"/>
</dbReference>